<dbReference type="EMBL" id="HG001461">
    <property type="protein sequence ID" value="CDF32246.1"/>
    <property type="molecule type" value="Genomic_DNA"/>
</dbReference>
<reference evidence="3" key="1">
    <citation type="journal article" date="2013" name="Proc. Natl. Acad. Sci. U.S.A.">
        <title>Genome structure and metabolic features in the red seaweed Chondrus crispus shed light on evolution of the Archaeplastida.</title>
        <authorList>
            <person name="Collen J."/>
            <person name="Porcel B."/>
            <person name="Carre W."/>
            <person name="Ball S.G."/>
            <person name="Chaparro C."/>
            <person name="Tonon T."/>
            <person name="Barbeyron T."/>
            <person name="Michel G."/>
            <person name="Noel B."/>
            <person name="Valentin K."/>
            <person name="Elias M."/>
            <person name="Artiguenave F."/>
            <person name="Arun A."/>
            <person name="Aury J.M."/>
            <person name="Barbosa-Neto J.F."/>
            <person name="Bothwell J.H."/>
            <person name="Bouget F.Y."/>
            <person name="Brillet L."/>
            <person name="Cabello-Hurtado F."/>
            <person name="Capella-Gutierrez S."/>
            <person name="Charrier B."/>
            <person name="Cladiere L."/>
            <person name="Cock J.M."/>
            <person name="Coelho S.M."/>
            <person name="Colleoni C."/>
            <person name="Czjzek M."/>
            <person name="Da Silva C."/>
            <person name="Delage L."/>
            <person name="Denoeud F."/>
            <person name="Deschamps P."/>
            <person name="Dittami S.M."/>
            <person name="Gabaldon T."/>
            <person name="Gachon C.M."/>
            <person name="Groisillier A."/>
            <person name="Herve C."/>
            <person name="Jabbari K."/>
            <person name="Katinka M."/>
            <person name="Kloareg B."/>
            <person name="Kowalczyk N."/>
            <person name="Labadie K."/>
            <person name="Leblanc C."/>
            <person name="Lopez P.J."/>
            <person name="McLachlan D.H."/>
            <person name="Meslet-Cladiere L."/>
            <person name="Moustafa A."/>
            <person name="Nehr Z."/>
            <person name="Nyvall Collen P."/>
            <person name="Panaud O."/>
            <person name="Partensky F."/>
            <person name="Poulain J."/>
            <person name="Rensing S.A."/>
            <person name="Rousvoal S."/>
            <person name="Samson G."/>
            <person name="Symeonidi A."/>
            <person name="Weissenbach J."/>
            <person name="Zambounis A."/>
            <person name="Wincker P."/>
            <person name="Boyen C."/>
        </authorList>
    </citation>
    <scope>NUCLEOTIDE SEQUENCE [LARGE SCALE GENOMIC DNA]</scope>
    <source>
        <strain evidence="3">cv. Stackhouse</strain>
    </source>
</reference>
<evidence type="ECO:0000256" key="1">
    <source>
        <dbReference type="ARBA" id="ARBA00010105"/>
    </source>
</evidence>
<dbReference type="RefSeq" id="XP_005711911.1">
    <property type="nucleotide sequence ID" value="XM_005711854.1"/>
</dbReference>
<dbReference type="PhylomeDB" id="R7Q4G0"/>
<dbReference type="Pfam" id="PF03690">
    <property type="entry name" value="MYG1_exonuc"/>
    <property type="match status" value="2"/>
</dbReference>
<gene>
    <name evidence="2" type="ORF">CHC_T00008015001</name>
</gene>
<dbReference type="OrthoDB" id="10265310at2759"/>
<evidence type="ECO:0000313" key="3">
    <source>
        <dbReference type="Proteomes" id="UP000012073"/>
    </source>
</evidence>
<dbReference type="GeneID" id="17319669"/>
<accession>R7Q4G0</accession>
<comment type="similarity">
    <text evidence="1">Belongs to the MYG1 family.</text>
</comment>
<dbReference type="STRING" id="2769.R7Q4G0"/>
<dbReference type="InterPro" id="IPR003226">
    <property type="entry name" value="MYG1_exonuclease"/>
</dbReference>
<sequence>MTVPAPTIGTHNGTFHCDEALACHMLRVLPRFSASRIVRTRDPATLSTLDVLVDVGAVYDPAALRFDHHQRTFSATLCPAPPRNRTKLSSAGLVYKHFGRDVITHVLRAAGDPAPADHHLDRLFDKDANFMAAVRLAGAEFDDCVLRVARSWLPARAIVAAAMDARAPHHPSGSILVMREWAPWKEHLFDLEREADQVGDVLYVVYKDMTGDTWRLQCVPVEGAAFESRKKLPEPWRGLRDDQLSQLTGIPKCVFVHAAGFIGGNLEFDGAMEMARRAIEMP</sequence>
<name>R7Q4G0_CHOCR</name>
<evidence type="ECO:0000313" key="2">
    <source>
        <dbReference type="EMBL" id="CDF32246.1"/>
    </source>
</evidence>
<protein>
    <recommendedName>
        <fullName evidence="4">Metal-dependent protein hydrolase</fullName>
    </recommendedName>
</protein>
<dbReference type="KEGG" id="ccp:CHC_T00008015001"/>
<organism evidence="2 3">
    <name type="scientific">Chondrus crispus</name>
    <name type="common">Carrageen Irish moss</name>
    <name type="synonym">Polymorpha crispa</name>
    <dbReference type="NCBI Taxonomy" id="2769"/>
    <lineage>
        <taxon>Eukaryota</taxon>
        <taxon>Rhodophyta</taxon>
        <taxon>Florideophyceae</taxon>
        <taxon>Rhodymeniophycidae</taxon>
        <taxon>Gigartinales</taxon>
        <taxon>Gigartinaceae</taxon>
        <taxon>Chondrus</taxon>
    </lineage>
</organism>
<proteinExistence type="inferred from homology"/>
<dbReference type="OMA" id="FHCDEVV"/>
<dbReference type="GO" id="GO:0005737">
    <property type="term" value="C:cytoplasm"/>
    <property type="evidence" value="ECO:0007669"/>
    <property type="project" value="TreeGrafter"/>
</dbReference>
<dbReference type="PANTHER" id="PTHR11215">
    <property type="entry name" value="METAL DEPENDENT HYDROLASE - RELATED"/>
    <property type="match status" value="1"/>
</dbReference>
<dbReference type="GO" id="GO:0005634">
    <property type="term" value="C:nucleus"/>
    <property type="evidence" value="ECO:0007669"/>
    <property type="project" value="TreeGrafter"/>
</dbReference>
<keyword evidence="3" id="KW-1185">Reference proteome</keyword>
<evidence type="ECO:0008006" key="4">
    <source>
        <dbReference type="Google" id="ProtNLM"/>
    </source>
</evidence>
<dbReference type="PANTHER" id="PTHR11215:SF1">
    <property type="entry name" value="MYG1 EXONUCLEASE"/>
    <property type="match status" value="1"/>
</dbReference>
<dbReference type="Gramene" id="CDF32246">
    <property type="protein sequence ID" value="CDF32246"/>
    <property type="gene ID" value="CHC_T00008015001"/>
</dbReference>
<dbReference type="Proteomes" id="UP000012073">
    <property type="component" value="Unassembled WGS sequence"/>
</dbReference>
<dbReference type="AlphaFoldDB" id="R7Q4G0"/>